<feature type="compositionally biased region" description="Pro residues" evidence="1">
    <location>
        <begin position="12"/>
        <end position="21"/>
    </location>
</feature>
<dbReference type="Proteomes" id="UP000593847">
    <property type="component" value="Chromosome"/>
</dbReference>
<protein>
    <submittedName>
        <fullName evidence="2">Uncharacterized protein</fullName>
    </submittedName>
</protein>
<dbReference type="EMBL" id="CP062699">
    <property type="protein sequence ID" value="QOJ88960.1"/>
    <property type="molecule type" value="Genomic_DNA"/>
</dbReference>
<evidence type="ECO:0000256" key="1">
    <source>
        <dbReference type="SAM" id="MobiDB-lite"/>
    </source>
</evidence>
<proteinExistence type="predicted"/>
<dbReference type="AlphaFoldDB" id="A0A7L9G999"/>
<reference evidence="2" key="1">
    <citation type="submission" date="2020-09" db="EMBL/GenBank/DDBJ databases">
        <title>Complete genome sequence of Pseudomonas taiwanensis CC, a plant growth-promoting and biotite-weathering strain.</title>
        <authorList>
            <person name="Cheng C."/>
        </authorList>
    </citation>
    <scope>NUCLEOTIDE SEQUENCE [LARGE SCALE GENOMIC DNA]</scope>
    <source>
        <strain evidence="2">WRS8</strain>
    </source>
</reference>
<evidence type="ECO:0000313" key="2">
    <source>
        <dbReference type="EMBL" id="QOJ88960.1"/>
    </source>
</evidence>
<dbReference type="KEGG" id="ptai:ICN73_13715"/>
<evidence type="ECO:0000313" key="3">
    <source>
        <dbReference type="Proteomes" id="UP000593847"/>
    </source>
</evidence>
<name>A0A7L9G999_9PSED</name>
<sequence>MQRSTQGTSVPVPVPLDPPTAPDALPDIPGGQHNLLPVAVLGRPLRIDIPMWEYSRPTPEYPEWIILYWNGSEVEKKTWYDDIPPDELYVDVPVQFLEHGVAAVTYLAHGFNGGEVGSVPLSLTIDKVAPVLGDNQGSLVFDEEVLRDGVTARYLENNVLQALVPSYQTPAVADMLIVYWDREPFADEEVDRYELKDPSQPISIVFSKEMILARGDGKRYVHYKVCDRAGNLSAGSRPVTLEVAATPIPRSLPPVLIEQAEGWGAQQTLTLNDFYPPLLVEVPASAVIYPDETLTVVWGAPGTAGYFTTSTPYNGQERLFEIPTQYVLAQSTHTVTVLYRVSDNANALDSDALALDVKARSEQLPQPELDGANADGFSLGKAPANVPIRLGTWPLIAEGQQVSIQLTGVLPGGSDAPAYDVLFAHALSATEADEGIGMRDDVTVPKTHLATLWIGHNFTITASVSFDEGATWVAFRPVLNLPLRD</sequence>
<organism evidence="2 3">
    <name type="scientific">Pseudomonas taiwanensis</name>
    <dbReference type="NCBI Taxonomy" id="470150"/>
    <lineage>
        <taxon>Bacteria</taxon>
        <taxon>Pseudomonadati</taxon>
        <taxon>Pseudomonadota</taxon>
        <taxon>Gammaproteobacteria</taxon>
        <taxon>Pseudomonadales</taxon>
        <taxon>Pseudomonadaceae</taxon>
        <taxon>Pseudomonas</taxon>
    </lineage>
</organism>
<accession>A0A7L9G999</accession>
<feature type="region of interest" description="Disordered" evidence="1">
    <location>
        <begin position="1"/>
        <end position="25"/>
    </location>
</feature>
<gene>
    <name evidence="2" type="ORF">ICN73_13715</name>
</gene>
<keyword evidence="3" id="KW-1185">Reference proteome</keyword>
<dbReference type="RefSeq" id="WP_064590855.1">
    <property type="nucleotide sequence ID" value="NZ_CP062699.1"/>
</dbReference>